<evidence type="ECO:0000259" key="2">
    <source>
        <dbReference type="SMART" id="SM00462"/>
    </source>
</evidence>
<reference evidence="3" key="2">
    <citation type="submission" date="2017-10" db="EMBL/GenBank/DDBJ databases">
        <title>Ladona fulva Genome sequencing and assembly.</title>
        <authorList>
            <person name="Murali S."/>
            <person name="Richards S."/>
            <person name="Bandaranaike D."/>
            <person name="Bellair M."/>
            <person name="Blankenburg K."/>
            <person name="Chao H."/>
            <person name="Dinh H."/>
            <person name="Doddapaneni H."/>
            <person name="Dugan-Rocha S."/>
            <person name="Elkadiri S."/>
            <person name="Gnanaolivu R."/>
            <person name="Hernandez B."/>
            <person name="Skinner E."/>
            <person name="Javaid M."/>
            <person name="Lee S."/>
            <person name="Li M."/>
            <person name="Ming W."/>
            <person name="Munidasa M."/>
            <person name="Muniz J."/>
            <person name="Nguyen L."/>
            <person name="Hughes D."/>
            <person name="Osuji N."/>
            <person name="Pu L.-L."/>
            <person name="Puazo M."/>
            <person name="Qu C."/>
            <person name="Quiroz J."/>
            <person name="Raj R."/>
            <person name="Weissenberger G."/>
            <person name="Xin Y."/>
            <person name="Zou X."/>
            <person name="Han Y."/>
            <person name="Worley K."/>
            <person name="Muzny D."/>
            <person name="Gibbs R."/>
        </authorList>
    </citation>
    <scope>NUCLEOTIDE SEQUENCE</scope>
    <source>
        <strain evidence="3">Sampled in the wild</strain>
    </source>
</reference>
<feature type="domain" description="PID" evidence="2">
    <location>
        <begin position="12"/>
        <end position="170"/>
    </location>
</feature>
<dbReference type="SUPFAM" id="SSF50729">
    <property type="entry name" value="PH domain-like"/>
    <property type="match status" value="1"/>
</dbReference>
<dbReference type="AlphaFoldDB" id="A0A8K0KPE4"/>
<feature type="compositionally biased region" description="Low complexity" evidence="1">
    <location>
        <begin position="233"/>
        <end position="244"/>
    </location>
</feature>
<gene>
    <name evidence="3" type="ORF">J437_LFUL016238</name>
</gene>
<organism evidence="3 4">
    <name type="scientific">Ladona fulva</name>
    <name type="common">Scarce chaser dragonfly</name>
    <name type="synonym">Libellula fulva</name>
    <dbReference type="NCBI Taxonomy" id="123851"/>
    <lineage>
        <taxon>Eukaryota</taxon>
        <taxon>Metazoa</taxon>
        <taxon>Ecdysozoa</taxon>
        <taxon>Arthropoda</taxon>
        <taxon>Hexapoda</taxon>
        <taxon>Insecta</taxon>
        <taxon>Pterygota</taxon>
        <taxon>Palaeoptera</taxon>
        <taxon>Odonata</taxon>
        <taxon>Epiprocta</taxon>
        <taxon>Anisoptera</taxon>
        <taxon>Libelluloidea</taxon>
        <taxon>Libellulidae</taxon>
        <taxon>Ladona</taxon>
    </lineage>
</organism>
<feature type="region of interest" description="Disordered" evidence="1">
    <location>
        <begin position="323"/>
        <end position="391"/>
    </location>
</feature>
<feature type="region of interest" description="Disordered" evidence="1">
    <location>
        <begin position="272"/>
        <end position="294"/>
    </location>
</feature>
<comment type="caution">
    <text evidence="3">The sequence shown here is derived from an EMBL/GenBank/DDBJ whole genome shotgun (WGS) entry which is preliminary data.</text>
</comment>
<dbReference type="InterPro" id="IPR011993">
    <property type="entry name" value="PH-like_dom_sf"/>
</dbReference>
<evidence type="ECO:0000313" key="3">
    <source>
        <dbReference type="EMBL" id="KAG8238019.1"/>
    </source>
</evidence>
<evidence type="ECO:0000313" key="4">
    <source>
        <dbReference type="Proteomes" id="UP000792457"/>
    </source>
</evidence>
<accession>A0A8K0KPE4</accession>
<dbReference type="InterPro" id="IPR006020">
    <property type="entry name" value="PTB/PI_dom"/>
</dbReference>
<keyword evidence="4" id="KW-1185">Reference proteome</keyword>
<sequence>MALRGTPKRKDIKKSSYYVWFLGAKESRGLRGEEYVRPVVRHLLQKERDVEPFKVTLQVSNKGLKIIQNVPGKGAVNSKSTTSAASGGKAGGGSSGDVVKHFIPHHAVTCVVQDPSPNEDVVSAILLIYNPVTRCPVHVHSYRCDSVETATILRGQLQTLIERPENQRKFNEIEARLHAKGLLVPPGGSSVAEPPIRAGSPPGGVIHPHHSRGGRNHGGGSDGRSSSTRESESSGSSERGNGHPASPPGGSSGDRISNLYDSLAAELREKLGEVGGGGGGKRRHGPILLPPRDYDTVHRKHGNLTGIDLRRCLNANIVGVNARSGGAPPAASVGASPSGKKGPAHGAGYTLQQGGSSGGSSGIGSDDAPSPDNDRESSDPRYLDNQSSSGE</sequence>
<dbReference type="PANTHER" id="PTHR41148">
    <property type="entry name" value="LP09875P"/>
    <property type="match status" value="1"/>
</dbReference>
<reference evidence="3" key="1">
    <citation type="submission" date="2013-04" db="EMBL/GenBank/DDBJ databases">
        <authorList>
            <person name="Qu J."/>
            <person name="Murali S.C."/>
            <person name="Bandaranaike D."/>
            <person name="Bellair M."/>
            <person name="Blankenburg K."/>
            <person name="Chao H."/>
            <person name="Dinh H."/>
            <person name="Doddapaneni H."/>
            <person name="Downs B."/>
            <person name="Dugan-Rocha S."/>
            <person name="Elkadiri S."/>
            <person name="Gnanaolivu R.D."/>
            <person name="Hernandez B."/>
            <person name="Javaid M."/>
            <person name="Jayaseelan J.C."/>
            <person name="Lee S."/>
            <person name="Li M."/>
            <person name="Ming W."/>
            <person name="Munidasa M."/>
            <person name="Muniz J."/>
            <person name="Nguyen L."/>
            <person name="Ongeri F."/>
            <person name="Osuji N."/>
            <person name="Pu L.-L."/>
            <person name="Puazo M."/>
            <person name="Qu C."/>
            <person name="Quiroz J."/>
            <person name="Raj R."/>
            <person name="Weissenberger G."/>
            <person name="Xin Y."/>
            <person name="Zou X."/>
            <person name="Han Y."/>
            <person name="Richards S."/>
            <person name="Worley K."/>
            <person name="Muzny D."/>
            <person name="Gibbs R."/>
        </authorList>
    </citation>
    <scope>NUCLEOTIDE SEQUENCE</scope>
    <source>
        <strain evidence="3">Sampled in the wild</strain>
    </source>
</reference>
<feature type="compositionally biased region" description="Basic and acidic residues" evidence="1">
    <location>
        <begin position="372"/>
        <end position="382"/>
    </location>
</feature>
<name>A0A8K0KPE4_LADFU</name>
<evidence type="ECO:0000256" key="1">
    <source>
        <dbReference type="SAM" id="MobiDB-lite"/>
    </source>
</evidence>
<dbReference type="PANTHER" id="PTHR41148:SF1">
    <property type="entry name" value="LP09875P"/>
    <property type="match status" value="1"/>
</dbReference>
<dbReference type="Gene3D" id="2.30.29.30">
    <property type="entry name" value="Pleckstrin-homology domain (PH domain)/Phosphotyrosine-binding domain (PTB)"/>
    <property type="match status" value="1"/>
</dbReference>
<dbReference type="OrthoDB" id="9994380at2759"/>
<dbReference type="EMBL" id="KZ309267">
    <property type="protein sequence ID" value="KAG8238019.1"/>
    <property type="molecule type" value="Genomic_DNA"/>
</dbReference>
<proteinExistence type="predicted"/>
<dbReference type="Proteomes" id="UP000792457">
    <property type="component" value="Unassembled WGS sequence"/>
</dbReference>
<dbReference type="SMART" id="SM00462">
    <property type="entry name" value="PTB"/>
    <property type="match status" value="1"/>
</dbReference>
<protein>
    <recommendedName>
        <fullName evidence="2">PID domain-containing protein</fullName>
    </recommendedName>
</protein>
<feature type="region of interest" description="Disordered" evidence="1">
    <location>
        <begin position="183"/>
        <end position="257"/>
    </location>
</feature>
<feature type="compositionally biased region" description="Low complexity" evidence="1">
    <location>
        <begin position="324"/>
        <end position="341"/>
    </location>
</feature>